<dbReference type="AlphaFoldDB" id="A0AAV4FP69"/>
<gene>
    <name evidence="2" type="ORF">ElyMa_005769500</name>
</gene>
<proteinExistence type="predicted"/>
<organism evidence="2 3">
    <name type="scientific">Elysia marginata</name>
    <dbReference type="NCBI Taxonomy" id="1093978"/>
    <lineage>
        <taxon>Eukaryota</taxon>
        <taxon>Metazoa</taxon>
        <taxon>Spiralia</taxon>
        <taxon>Lophotrochozoa</taxon>
        <taxon>Mollusca</taxon>
        <taxon>Gastropoda</taxon>
        <taxon>Heterobranchia</taxon>
        <taxon>Euthyneura</taxon>
        <taxon>Panpulmonata</taxon>
        <taxon>Sacoglossa</taxon>
        <taxon>Placobranchoidea</taxon>
        <taxon>Plakobranchidae</taxon>
        <taxon>Elysia</taxon>
    </lineage>
</organism>
<reference evidence="2 3" key="1">
    <citation type="journal article" date="2021" name="Elife">
        <title>Chloroplast acquisition without the gene transfer in kleptoplastic sea slugs, Plakobranchus ocellatus.</title>
        <authorList>
            <person name="Maeda T."/>
            <person name="Takahashi S."/>
            <person name="Yoshida T."/>
            <person name="Shimamura S."/>
            <person name="Takaki Y."/>
            <person name="Nagai Y."/>
            <person name="Toyoda A."/>
            <person name="Suzuki Y."/>
            <person name="Arimoto A."/>
            <person name="Ishii H."/>
            <person name="Satoh N."/>
            <person name="Nishiyama T."/>
            <person name="Hasebe M."/>
            <person name="Maruyama T."/>
            <person name="Minagawa J."/>
            <person name="Obokata J."/>
            <person name="Shigenobu S."/>
        </authorList>
    </citation>
    <scope>NUCLEOTIDE SEQUENCE [LARGE SCALE GENOMIC DNA]</scope>
</reference>
<feature type="compositionally biased region" description="Basic and acidic residues" evidence="1">
    <location>
        <begin position="32"/>
        <end position="46"/>
    </location>
</feature>
<dbReference type="EMBL" id="BMAT01011569">
    <property type="protein sequence ID" value="GFR75103.1"/>
    <property type="molecule type" value="Genomic_DNA"/>
</dbReference>
<accession>A0AAV4FP69</accession>
<evidence type="ECO:0000313" key="3">
    <source>
        <dbReference type="Proteomes" id="UP000762676"/>
    </source>
</evidence>
<evidence type="ECO:0000256" key="1">
    <source>
        <dbReference type="SAM" id="MobiDB-lite"/>
    </source>
</evidence>
<name>A0AAV4FP69_9GAST</name>
<feature type="region of interest" description="Disordered" evidence="1">
    <location>
        <begin position="29"/>
        <end position="52"/>
    </location>
</feature>
<protein>
    <submittedName>
        <fullName evidence="2">Uncharacterized protein</fullName>
    </submittedName>
</protein>
<sequence length="87" mass="10218">MSVRSDEIHPTNTRLSLPVIYPTDLPRVTQPRTEREIQLQEEDQRRRNSQTLNINLRNFESNQKPRKSLLATLEEQKAISNLAKAHR</sequence>
<dbReference type="Proteomes" id="UP000762676">
    <property type="component" value="Unassembled WGS sequence"/>
</dbReference>
<evidence type="ECO:0000313" key="2">
    <source>
        <dbReference type="EMBL" id="GFR75103.1"/>
    </source>
</evidence>
<keyword evidence="3" id="KW-1185">Reference proteome</keyword>
<comment type="caution">
    <text evidence="2">The sequence shown here is derived from an EMBL/GenBank/DDBJ whole genome shotgun (WGS) entry which is preliminary data.</text>
</comment>